<reference evidence="1" key="1">
    <citation type="submission" date="2021-02" db="EMBL/GenBank/DDBJ databases">
        <authorList>
            <person name="Dougan E. K."/>
            <person name="Rhodes N."/>
            <person name="Thang M."/>
            <person name="Chan C."/>
        </authorList>
    </citation>
    <scope>NUCLEOTIDE SEQUENCE</scope>
</reference>
<organism evidence="1 2">
    <name type="scientific">Symbiodinium necroappetens</name>
    <dbReference type="NCBI Taxonomy" id="1628268"/>
    <lineage>
        <taxon>Eukaryota</taxon>
        <taxon>Sar</taxon>
        <taxon>Alveolata</taxon>
        <taxon>Dinophyceae</taxon>
        <taxon>Suessiales</taxon>
        <taxon>Symbiodiniaceae</taxon>
        <taxon>Symbiodinium</taxon>
    </lineage>
</organism>
<protein>
    <submittedName>
        <fullName evidence="1">MPV17L2 protein</fullName>
    </submittedName>
</protein>
<evidence type="ECO:0000313" key="2">
    <source>
        <dbReference type="Proteomes" id="UP000601435"/>
    </source>
</evidence>
<dbReference type="OrthoDB" id="430207at2759"/>
<feature type="non-terminal residue" evidence="1">
    <location>
        <position position="52"/>
    </location>
</feature>
<gene>
    <name evidence="1" type="primary">MPV17L2</name>
    <name evidence="1" type="ORF">SNEC2469_LOCUS34050</name>
</gene>
<keyword evidence="2" id="KW-1185">Reference proteome</keyword>
<sequence>SILGFVGDVVCQLAVERRRSPKEIADLDITKPSRSGEEFDARRLASLTFFSG</sequence>
<comment type="caution">
    <text evidence="1">The sequence shown here is derived from an EMBL/GenBank/DDBJ whole genome shotgun (WGS) entry which is preliminary data.</text>
</comment>
<dbReference type="AlphaFoldDB" id="A0A813C8D6"/>
<dbReference type="Proteomes" id="UP000601435">
    <property type="component" value="Unassembled WGS sequence"/>
</dbReference>
<name>A0A813C8D6_9DINO</name>
<feature type="non-terminal residue" evidence="1">
    <location>
        <position position="1"/>
    </location>
</feature>
<evidence type="ECO:0000313" key="1">
    <source>
        <dbReference type="EMBL" id="CAE7940841.1"/>
    </source>
</evidence>
<proteinExistence type="predicted"/>
<accession>A0A813C8D6</accession>
<dbReference type="EMBL" id="CAJNJA010092441">
    <property type="protein sequence ID" value="CAE7940841.1"/>
    <property type="molecule type" value="Genomic_DNA"/>
</dbReference>